<dbReference type="EMBL" id="QYUM01000002">
    <property type="protein sequence ID" value="RJF94033.1"/>
    <property type="molecule type" value="Genomic_DNA"/>
</dbReference>
<dbReference type="InterPro" id="IPR029063">
    <property type="entry name" value="SAM-dependent_MTases_sf"/>
</dbReference>
<dbReference type="Pfam" id="PF01135">
    <property type="entry name" value="PCMT"/>
    <property type="match status" value="1"/>
</dbReference>
<dbReference type="AlphaFoldDB" id="A0A418WRZ5"/>
<dbReference type="InterPro" id="IPR016980">
    <property type="entry name" value="S-AdoMet-dep_MeTrfase_Alr7345"/>
</dbReference>
<dbReference type="PIRSF" id="PIRSF031679">
    <property type="entry name" value="Mtase_Alr7345_prd"/>
    <property type="match status" value="1"/>
</dbReference>
<protein>
    <submittedName>
        <fullName evidence="2">Methyltransferase</fullName>
    </submittedName>
</protein>
<keyword evidence="2" id="KW-0808">Transferase</keyword>
<accession>A0A418WRZ5</accession>
<dbReference type="RefSeq" id="WP_119760670.1">
    <property type="nucleotide sequence ID" value="NZ_QYUM01000002.1"/>
</dbReference>
<dbReference type="OrthoDB" id="9342567at2"/>
<evidence type="ECO:0000256" key="1">
    <source>
        <dbReference type="SAM" id="SignalP"/>
    </source>
</evidence>
<dbReference type="Gene3D" id="3.40.50.150">
    <property type="entry name" value="Vaccinia Virus protein VP39"/>
    <property type="match status" value="1"/>
</dbReference>
<keyword evidence="1" id="KW-0732">Signal</keyword>
<feature type="chain" id="PRO_5019131371" evidence="1">
    <location>
        <begin position="23"/>
        <end position="251"/>
    </location>
</feature>
<sequence length="251" mass="27707">MRVRLALLALPLFFAAPLAAMAPADYAAAVAPDGRPEKQVALDESRKPAEVLDFMRVKPGQKALDFFAGQGYFTQILARAVGPRGEVTAFEPKNFYEDPRSASIWRALHAANGNIKVSAPPIDQYAEPAGVYDVALLNLVYHDMYWESAEYKFPRVDPEKILAELYKGMKPGGTVVVVDHVGPAGDTRAVVEKLHRIDPETVKADFKRAGFVFDGESQALRISADDHSKSVFDPAIRGKTDRIMYRFKKPG</sequence>
<dbReference type="GO" id="GO:0008168">
    <property type="term" value="F:methyltransferase activity"/>
    <property type="evidence" value="ECO:0007669"/>
    <property type="project" value="UniProtKB-KW"/>
</dbReference>
<keyword evidence="3" id="KW-1185">Reference proteome</keyword>
<dbReference type="CDD" id="cd02440">
    <property type="entry name" value="AdoMet_MTases"/>
    <property type="match status" value="1"/>
</dbReference>
<name>A0A418WRZ5_9SPHN</name>
<gene>
    <name evidence="2" type="ORF">D3876_07155</name>
</gene>
<organism evidence="2 3">
    <name type="scientific">Sphingomonas cavernae</name>
    <dbReference type="NCBI Taxonomy" id="2320861"/>
    <lineage>
        <taxon>Bacteria</taxon>
        <taxon>Pseudomonadati</taxon>
        <taxon>Pseudomonadota</taxon>
        <taxon>Alphaproteobacteria</taxon>
        <taxon>Sphingomonadales</taxon>
        <taxon>Sphingomonadaceae</taxon>
        <taxon>Sphingomonas</taxon>
    </lineage>
</organism>
<evidence type="ECO:0000313" key="3">
    <source>
        <dbReference type="Proteomes" id="UP000286100"/>
    </source>
</evidence>
<reference evidence="2 3" key="1">
    <citation type="submission" date="2018-09" db="EMBL/GenBank/DDBJ databases">
        <authorList>
            <person name="Zhu H."/>
        </authorList>
    </citation>
    <scope>NUCLEOTIDE SEQUENCE [LARGE SCALE GENOMIC DNA]</scope>
    <source>
        <strain evidence="2 3">K2R01-6</strain>
    </source>
</reference>
<comment type="caution">
    <text evidence="2">The sequence shown here is derived from an EMBL/GenBank/DDBJ whole genome shotgun (WGS) entry which is preliminary data.</text>
</comment>
<dbReference type="Proteomes" id="UP000286100">
    <property type="component" value="Unassembled WGS sequence"/>
</dbReference>
<feature type="signal peptide" evidence="1">
    <location>
        <begin position="1"/>
        <end position="22"/>
    </location>
</feature>
<evidence type="ECO:0000313" key="2">
    <source>
        <dbReference type="EMBL" id="RJF94033.1"/>
    </source>
</evidence>
<dbReference type="SUPFAM" id="SSF53335">
    <property type="entry name" value="S-adenosyl-L-methionine-dependent methyltransferases"/>
    <property type="match status" value="1"/>
</dbReference>
<dbReference type="GO" id="GO:0032259">
    <property type="term" value="P:methylation"/>
    <property type="evidence" value="ECO:0007669"/>
    <property type="project" value="UniProtKB-KW"/>
</dbReference>
<keyword evidence="2" id="KW-0489">Methyltransferase</keyword>
<proteinExistence type="predicted"/>